<evidence type="ECO:0000313" key="2">
    <source>
        <dbReference type="Proteomes" id="UP000324767"/>
    </source>
</evidence>
<reference evidence="1 2" key="1">
    <citation type="submission" date="2019-09" db="EMBL/GenBank/DDBJ databases">
        <title>The hologenome of the rock-dwelling lichen Lasallia pustulata.</title>
        <authorList>
            <person name="Greshake Tzovaras B."/>
            <person name="Segers F."/>
            <person name="Bicker A."/>
            <person name="Dal Grande F."/>
            <person name="Otte J."/>
            <person name="Hankeln T."/>
            <person name="Schmitt I."/>
            <person name="Ebersberger I."/>
        </authorList>
    </citation>
    <scope>NUCLEOTIDE SEQUENCE [LARGE SCALE GENOMIC DNA]</scope>
    <source>
        <strain evidence="1">A1-1</strain>
    </source>
</reference>
<gene>
    <name evidence="1" type="ORF">FRX48_08805</name>
</gene>
<dbReference type="Proteomes" id="UP000324767">
    <property type="component" value="Unassembled WGS sequence"/>
</dbReference>
<accession>A0A5M8PFP7</accession>
<sequence length="100" mass="11391">MEVFLTNPEAMEVCQPKEAVIGASRMTTAFLEKWVLNDGFPTTIGQVERVFQDSSLQIHQSFRNWGEGYRAKALHLSDARHRQPLLFEVSSGLAISRKKR</sequence>
<organism evidence="1 2">
    <name type="scientific">Lasallia pustulata</name>
    <dbReference type="NCBI Taxonomy" id="136370"/>
    <lineage>
        <taxon>Eukaryota</taxon>
        <taxon>Fungi</taxon>
        <taxon>Dikarya</taxon>
        <taxon>Ascomycota</taxon>
        <taxon>Pezizomycotina</taxon>
        <taxon>Lecanoromycetes</taxon>
        <taxon>OSLEUM clade</taxon>
        <taxon>Umbilicariomycetidae</taxon>
        <taxon>Umbilicariales</taxon>
        <taxon>Umbilicariaceae</taxon>
        <taxon>Lasallia</taxon>
    </lineage>
</organism>
<name>A0A5M8PFP7_9LECA</name>
<protein>
    <submittedName>
        <fullName evidence="1">Uncharacterized protein</fullName>
    </submittedName>
</protein>
<dbReference type="EMBL" id="VXIT01000017">
    <property type="protein sequence ID" value="KAA6407562.1"/>
    <property type="molecule type" value="Genomic_DNA"/>
</dbReference>
<dbReference type="AlphaFoldDB" id="A0A5M8PFP7"/>
<proteinExistence type="predicted"/>
<comment type="caution">
    <text evidence="1">The sequence shown here is derived from an EMBL/GenBank/DDBJ whole genome shotgun (WGS) entry which is preliminary data.</text>
</comment>
<evidence type="ECO:0000313" key="1">
    <source>
        <dbReference type="EMBL" id="KAA6407562.1"/>
    </source>
</evidence>